<feature type="region of interest" description="Disordered" evidence="1">
    <location>
        <begin position="1"/>
        <end position="29"/>
    </location>
</feature>
<dbReference type="OrthoDB" id="3854431at2"/>
<dbReference type="Proteomes" id="UP000181909">
    <property type="component" value="Unassembled WGS sequence"/>
</dbReference>
<sequence>MGTGHETGFEPATGDGPQAPERDGKRSASVRTAFEGMLQIRRLTNTGHADPQGVPAQWETHRPVRAVAIALEASGLAASAVDGSGVRTATGYRLQQGETPGGVRVEWLGPPGSGAAHTEEAELARCAAVLRELGWTVLLYRGARRRRFLEVEPPAGTRGPNDG</sequence>
<protein>
    <submittedName>
        <fullName evidence="2">Uncharacterized protein</fullName>
    </submittedName>
</protein>
<reference evidence="2 3" key="1">
    <citation type="submission" date="2016-11" db="EMBL/GenBank/DDBJ databases">
        <authorList>
            <person name="Jaros S."/>
            <person name="Januszkiewicz K."/>
            <person name="Wedrychowicz H."/>
        </authorList>
    </citation>
    <scope>NUCLEOTIDE SEQUENCE [LARGE SCALE GENOMIC DNA]</scope>
    <source>
        <strain evidence="2 3">OK807</strain>
    </source>
</reference>
<dbReference type="RefSeq" id="WP_072487710.1">
    <property type="nucleotide sequence ID" value="NZ_CP109381.1"/>
</dbReference>
<evidence type="ECO:0000313" key="3">
    <source>
        <dbReference type="Proteomes" id="UP000181909"/>
    </source>
</evidence>
<evidence type="ECO:0000256" key="1">
    <source>
        <dbReference type="SAM" id="MobiDB-lite"/>
    </source>
</evidence>
<dbReference type="STRING" id="1893.SAMN02787144_1018112"/>
<organism evidence="2 3">
    <name type="scientific">Streptomyces atratus</name>
    <dbReference type="NCBI Taxonomy" id="1893"/>
    <lineage>
        <taxon>Bacteria</taxon>
        <taxon>Bacillati</taxon>
        <taxon>Actinomycetota</taxon>
        <taxon>Actinomycetes</taxon>
        <taxon>Kitasatosporales</taxon>
        <taxon>Streptomycetaceae</taxon>
        <taxon>Streptomyces</taxon>
    </lineage>
</organism>
<name>A0A1K2ECS2_STRAR</name>
<dbReference type="AlphaFoldDB" id="A0A1K2ECS2"/>
<gene>
    <name evidence="2" type="ORF">SAMN02787144_1018112</name>
</gene>
<dbReference type="EMBL" id="FPJO01000018">
    <property type="protein sequence ID" value="SFY33155.1"/>
    <property type="molecule type" value="Genomic_DNA"/>
</dbReference>
<proteinExistence type="predicted"/>
<evidence type="ECO:0000313" key="2">
    <source>
        <dbReference type="EMBL" id="SFY33155.1"/>
    </source>
</evidence>
<accession>A0A1K2ECS2</accession>